<evidence type="ECO:0000256" key="2">
    <source>
        <dbReference type="SAM" id="SignalP"/>
    </source>
</evidence>
<dbReference type="AlphaFoldDB" id="A0A8D8T4G0"/>
<dbReference type="EMBL" id="HBUF01248938">
    <property type="protein sequence ID" value="CAG6679411.1"/>
    <property type="molecule type" value="Transcribed_RNA"/>
</dbReference>
<keyword evidence="2" id="KW-0732">Signal</keyword>
<protein>
    <submittedName>
        <fullName evidence="3">Uncharacterized protein</fullName>
    </submittedName>
</protein>
<feature type="region of interest" description="Disordered" evidence="1">
    <location>
        <begin position="142"/>
        <end position="164"/>
    </location>
</feature>
<feature type="signal peptide" evidence="2">
    <location>
        <begin position="1"/>
        <end position="20"/>
    </location>
</feature>
<evidence type="ECO:0000313" key="3">
    <source>
        <dbReference type="EMBL" id="CAG6679409.1"/>
    </source>
</evidence>
<proteinExistence type="predicted"/>
<feature type="chain" id="PRO_5036262043" evidence="2">
    <location>
        <begin position="21"/>
        <end position="444"/>
    </location>
</feature>
<reference evidence="3" key="1">
    <citation type="submission" date="2021-05" db="EMBL/GenBank/DDBJ databases">
        <authorList>
            <person name="Alioto T."/>
            <person name="Alioto T."/>
            <person name="Gomez Garrido J."/>
        </authorList>
    </citation>
    <scope>NUCLEOTIDE SEQUENCE</scope>
</reference>
<sequence>MEKIYTMIIAFLSCIALVKGQTSTPSTAAHLDEFLQKNPSFQTFLNGQPAIRQLLQSVPALVTQFELNPSLINQTEEHASFLNSFLRDHTNLSQIIKDNPYVFAFILKQVDHAVATGQNSTIVIQMSDVDIQEAQKELDMAAHHGGSGQQQGSNVVQTGSGNQATTPLGDAQKNVNALAELTKEQLLALLMSQQSSSGIQTQTLQIPNKLPPVNENMFLHQTSQPQQQADVIGQKQASLIRNQSLHNPVNPEKNFGFFYAQNTQMKPNLSGASATNDNDLIDIHNLSDLNKLKMLYLVMYNREPNSVPDLLEFYNTILVKLDIRTRKQVTDFLARFKTVHSNQAGQISNSYQPKPVGVLYQAKPLGTVYQAKQVSGGNSDGTSGNKVYTVISNLLGYGVSSTTPKTKPAKMSCRERILQRKLDKYCRQNPSSPRCNQQQVIQLE</sequence>
<dbReference type="EMBL" id="HBUF01248937">
    <property type="protein sequence ID" value="CAG6679409.1"/>
    <property type="molecule type" value="Transcribed_RNA"/>
</dbReference>
<feature type="compositionally biased region" description="Low complexity" evidence="1">
    <location>
        <begin position="150"/>
        <end position="161"/>
    </location>
</feature>
<accession>A0A8D8T4G0</accession>
<evidence type="ECO:0000256" key="1">
    <source>
        <dbReference type="SAM" id="MobiDB-lite"/>
    </source>
</evidence>
<organism evidence="3">
    <name type="scientific">Cacopsylla melanoneura</name>
    <dbReference type="NCBI Taxonomy" id="428564"/>
    <lineage>
        <taxon>Eukaryota</taxon>
        <taxon>Metazoa</taxon>
        <taxon>Ecdysozoa</taxon>
        <taxon>Arthropoda</taxon>
        <taxon>Hexapoda</taxon>
        <taxon>Insecta</taxon>
        <taxon>Pterygota</taxon>
        <taxon>Neoptera</taxon>
        <taxon>Paraneoptera</taxon>
        <taxon>Hemiptera</taxon>
        <taxon>Sternorrhyncha</taxon>
        <taxon>Psylloidea</taxon>
        <taxon>Psyllidae</taxon>
        <taxon>Psyllinae</taxon>
        <taxon>Cacopsylla</taxon>
    </lineage>
</organism>
<name>A0A8D8T4G0_9HEMI</name>